<evidence type="ECO:0000313" key="2">
    <source>
        <dbReference type="Proteomes" id="UP000657385"/>
    </source>
</evidence>
<dbReference type="AlphaFoldDB" id="A0A931B991"/>
<reference evidence="1" key="1">
    <citation type="submission" date="2020-11" db="EMBL/GenBank/DDBJ databases">
        <title>Isolation and identification of active actinomycetes.</title>
        <authorList>
            <person name="Yu B."/>
        </authorList>
    </citation>
    <scope>NUCLEOTIDE SEQUENCE</scope>
    <source>
        <strain evidence="1">NEAU-YB345</strain>
    </source>
</reference>
<dbReference type="RefSeq" id="WP_196197013.1">
    <property type="nucleotide sequence ID" value="NZ_JADPRT010000013.1"/>
</dbReference>
<accession>A0A931B991</accession>
<dbReference type="EMBL" id="JADPRT010000013">
    <property type="protein sequence ID" value="MBF9071857.1"/>
    <property type="molecule type" value="Genomic_DNA"/>
</dbReference>
<keyword evidence="2" id="KW-1185">Reference proteome</keyword>
<gene>
    <name evidence="1" type="ORF">I2501_27920</name>
</gene>
<organism evidence="1 2">
    <name type="scientific">Streptacidiphilus fuscans</name>
    <dbReference type="NCBI Taxonomy" id="2789292"/>
    <lineage>
        <taxon>Bacteria</taxon>
        <taxon>Bacillati</taxon>
        <taxon>Actinomycetota</taxon>
        <taxon>Actinomycetes</taxon>
        <taxon>Kitasatosporales</taxon>
        <taxon>Streptomycetaceae</taxon>
        <taxon>Streptacidiphilus</taxon>
    </lineage>
</organism>
<name>A0A931B991_9ACTN</name>
<dbReference type="Proteomes" id="UP000657385">
    <property type="component" value="Unassembled WGS sequence"/>
</dbReference>
<sequence length="65" mass="6868">MTSTGFPVQLRAVSARLFAASGVAARVVRPALMRMYERQAATYGKALVTPRTPTGNTTVATEATP</sequence>
<comment type="caution">
    <text evidence="1">The sequence shown here is derived from an EMBL/GenBank/DDBJ whole genome shotgun (WGS) entry which is preliminary data.</text>
</comment>
<evidence type="ECO:0000313" key="1">
    <source>
        <dbReference type="EMBL" id="MBF9071857.1"/>
    </source>
</evidence>
<protein>
    <submittedName>
        <fullName evidence="1">Uncharacterized protein</fullName>
    </submittedName>
</protein>
<proteinExistence type="predicted"/>